<accession>A0A3B0PAA8</accession>
<protein>
    <submittedName>
        <fullName evidence="1">DNA polymerase III polC-type</fullName>
        <ecNumber evidence="1">2.7.7.7</ecNumber>
    </submittedName>
</protein>
<dbReference type="Gene3D" id="6.10.140.1510">
    <property type="match status" value="1"/>
</dbReference>
<name>A0A3B0PAA8_MYCGL</name>
<dbReference type="GO" id="GO:0008408">
    <property type="term" value="F:3'-5' exonuclease activity"/>
    <property type="evidence" value="ECO:0007669"/>
    <property type="project" value="InterPro"/>
</dbReference>
<keyword evidence="1" id="KW-0548">Nucleotidyltransferase</keyword>
<dbReference type="Proteomes" id="UP000260136">
    <property type="component" value="Chromosome"/>
</dbReference>
<dbReference type="PANTHER" id="PTHR32294:SF5">
    <property type="entry name" value="DNA POLYMERASE III POLC-TYPE"/>
    <property type="match status" value="1"/>
</dbReference>
<organism evidence="1 2">
    <name type="scientific">Mycoplasmoides gallisepticum</name>
    <name type="common">Mycoplasma gallisepticum</name>
    <dbReference type="NCBI Taxonomy" id="2096"/>
    <lineage>
        <taxon>Bacteria</taxon>
        <taxon>Bacillati</taxon>
        <taxon>Mycoplasmatota</taxon>
        <taxon>Mycoplasmoidales</taxon>
        <taxon>Mycoplasmoidaceae</taxon>
        <taxon>Mycoplasmoides</taxon>
    </lineage>
</organism>
<dbReference type="EMBL" id="LS991952">
    <property type="protein sequence ID" value="SYV93892.1"/>
    <property type="molecule type" value="Genomic_DNA"/>
</dbReference>
<dbReference type="InterPro" id="IPR004805">
    <property type="entry name" value="DnaE2/DnaE/PolC"/>
</dbReference>
<gene>
    <name evidence="1" type="primary">polC_5</name>
    <name evidence="1" type="ORF">NCTC10115_00183</name>
</gene>
<reference evidence="2" key="1">
    <citation type="submission" date="2018-06" db="EMBL/GenBank/DDBJ databases">
        <authorList>
            <consortium name="Pathogen Informatics"/>
        </authorList>
    </citation>
    <scope>NUCLEOTIDE SEQUENCE [LARGE SCALE GENOMIC DNA]</scope>
    <source>
        <strain evidence="2">NCTC10115</strain>
    </source>
</reference>
<keyword evidence="1" id="KW-0808">Transferase</keyword>
<sequence length="68" mass="8014">MTYLSSLGIENQIAFNIMEDVRKGKKLKPEYEKIMQEFNVSQDYIDSCNKIKYMFPKAHATAYVLMAW</sequence>
<dbReference type="EC" id="2.7.7.7" evidence="1"/>
<dbReference type="GO" id="GO:0003887">
    <property type="term" value="F:DNA-directed DNA polymerase activity"/>
    <property type="evidence" value="ECO:0007669"/>
    <property type="project" value="UniProtKB-EC"/>
</dbReference>
<proteinExistence type="predicted"/>
<evidence type="ECO:0000313" key="2">
    <source>
        <dbReference type="Proteomes" id="UP000260136"/>
    </source>
</evidence>
<feature type="non-terminal residue" evidence="1">
    <location>
        <position position="68"/>
    </location>
</feature>
<dbReference type="AlphaFoldDB" id="A0A3B0PAA8"/>
<dbReference type="PANTHER" id="PTHR32294">
    <property type="entry name" value="DNA POLYMERASE III SUBUNIT ALPHA"/>
    <property type="match status" value="1"/>
</dbReference>
<dbReference type="GO" id="GO:0006260">
    <property type="term" value="P:DNA replication"/>
    <property type="evidence" value="ECO:0007669"/>
    <property type="project" value="InterPro"/>
</dbReference>
<evidence type="ECO:0000313" key="1">
    <source>
        <dbReference type="EMBL" id="SYV93892.1"/>
    </source>
</evidence>